<protein>
    <recommendedName>
        <fullName evidence="5">Outer membrane protein beta-barrel domain-containing protein</fullName>
    </recommendedName>
</protein>
<feature type="chain" id="PRO_5012212760" description="Outer membrane protein beta-barrel domain-containing protein" evidence="2">
    <location>
        <begin position="22"/>
        <end position="279"/>
    </location>
</feature>
<evidence type="ECO:0000313" key="4">
    <source>
        <dbReference type="Proteomes" id="UP000192796"/>
    </source>
</evidence>
<feature type="region of interest" description="Disordered" evidence="1">
    <location>
        <begin position="27"/>
        <end position="51"/>
    </location>
</feature>
<feature type="compositionally biased region" description="Polar residues" evidence="1">
    <location>
        <begin position="40"/>
        <end position="51"/>
    </location>
</feature>
<dbReference type="OrthoDB" id="1323375at2"/>
<proteinExistence type="predicted"/>
<feature type="signal peptide" evidence="2">
    <location>
        <begin position="1"/>
        <end position="21"/>
    </location>
</feature>
<keyword evidence="4" id="KW-1185">Reference proteome</keyword>
<dbReference type="STRING" id="1703345.A3860_11675"/>
<name>A0A1V9FFS0_9BACT</name>
<accession>A0A1V9FFS0</accession>
<reference evidence="3 4" key="1">
    <citation type="submission" date="2016-03" db="EMBL/GenBank/DDBJ databases">
        <title>Niastella vici sp. nov., isolated from farmland soil.</title>
        <authorList>
            <person name="Chen L."/>
            <person name="Wang D."/>
            <person name="Yang S."/>
            <person name="Wang G."/>
        </authorList>
    </citation>
    <scope>NUCLEOTIDE SEQUENCE [LARGE SCALE GENOMIC DNA]</scope>
    <source>
        <strain evidence="3 4">DJ57</strain>
    </source>
</reference>
<evidence type="ECO:0000256" key="1">
    <source>
        <dbReference type="SAM" id="MobiDB-lite"/>
    </source>
</evidence>
<organism evidence="3 4">
    <name type="scientific">Niastella vici</name>
    <dbReference type="NCBI Taxonomy" id="1703345"/>
    <lineage>
        <taxon>Bacteria</taxon>
        <taxon>Pseudomonadati</taxon>
        <taxon>Bacteroidota</taxon>
        <taxon>Chitinophagia</taxon>
        <taxon>Chitinophagales</taxon>
        <taxon>Chitinophagaceae</taxon>
        <taxon>Niastella</taxon>
    </lineage>
</organism>
<comment type="caution">
    <text evidence="3">The sequence shown here is derived from an EMBL/GenBank/DDBJ whole genome shotgun (WGS) entry which is preliminary data.</text>
</comment>
<dbReference type="RefSeq" id="WP_081156175.1">
    <property type="nucleotide sequence ID" value="NZ_LVYD01000124.1"/>
</dbReference>
<dbReference type="Proteomes" id="UP000192796">
    <property type="component" value="Unassembled WGS sequence"/>
</dbReference>
<sequence length="279" mass="32474">MHLLRLFTTITFLIVFSLQSAAQGKIDQSKEELNKRNKTVKGSQSDQSVHSYKSDEQKSFGEIMFQGVATGLAYLTWYSTIGVYKLEDHLHSNLTKYPYYNNQSGNYESTDSVYNSKLHFRFDLDYHFLYSNKNLIGNYFKCNIRPFQYFYLQGQYHRLTEHNTDHTYSNLSLFNAYFCYDRLRFERFNVGWKAGLCYIADNINRGGFSFGLDGEAFLIKPVSVYISKQWGAINTKPVNQFEVTGKLHLKRYNIHLGYEHLKIASPVYDYVLAGAGVRL</sequence>
<dbReference type="EMBL" id="LVYD01000124">
    <property type="protein sequence ID" value="OQP57212.1"/>
    <property type="molecule type" value="Genomic_DNA"/>
</dbReference>
<evidence type="ECO:0008006" key="5">
    <source>
        <dbReference type="Google" id="ProtNLM"/>
    </source>
</evidence>
<gene>
    <name evidence="3" type="ORF">A3860_11675</name>
</gene>
<dbReference type="AlphaFoldDB" id="A0A1V9FFS0"/>
<evidence type="ECO:0000313" key="3">
    <source>
        <dbReference type="EMBL" id="OQP57212.1"/>
    </source>
</evidence>
<keyword evidence="2" id="KW-0732">Signal</keyword>
<evidence type="ECO:0000256" key="2">
    <source>
        <dbReference type="SAM" id="SignalP"/>
    </source>
</evidence>